<reference evidence="2 3" key="1">
    <citation type="submission" date="2023-07" db="EMBL/GenBank/DDBJ databases">
        <title>Sorghum-associated microbial communities from plants grown in Nebraska, USA.</title>
        <authorList>
            <person name="Schachtman D."/>
        </authorList>
    </citation>
    <scope>NUCLEOTIDE SEQUENCE [LARGE SCALE GENOMIC DNA]</scope>
    <source>
        <strain evidence="2 3">3262</strain>
    </source>
</reference>
<evidence type="ECO:0000313" key="2">
    <source>
        <dbReference type="EMBL" id="MDR6941668.1"/>
    </source>
</evidence>
<comment type="caution">
    <text evidence="2">The sequence shown here is derived from an EMBL/GenBank/DDBJ whole genome shotgun (WGS) entry which is preliminary data.</text>
</comment>
<name>A0ABU1T8P7_9SPHI</name>
<gene>
    <name evidence="2" type="ORF">J2W55_001510</name>
</gene>
<evidence type="ECO:0000256" key="1">
    <source>
        <dbReference type="SAM" id="MobiDB-lite"/>
    </source>
</evidence>
<protein>
    <submittedName>
        <fullName evidence="2">Uncharacterized protein</fullName>
    </submittedName>
</protein>
<accession>A0ABU1T8P7</accession>
<feature type="region of interest" description="Disordered" evidence="1">
    <location>
        <begin position="1"/>
        <end position="21"/>
    </location>
</feature>
<sequence>MGGPELSKEEKRLERTTSKLTKEEKKKIDKAAAICGLPPVVLVRKKLFKGRFPERKVKVELLIVEA</sequence>
<proteinExistence type="predicted"/>
<keyword evidence="3" id="KW-1185">Reference proteome</keyword>
<dbReference type="RefSeq" id="WP_310093694.1">
    <property type="nucleotide sequence ID" value="NZ_JAVDUU010000002.1"/>
</dbReference>
<dbReference type="Proteomes" id="UP001247620">
    <property type="component" value="Unassembled WGS sequence"/>
</dbReference>
<organism evidence="2 3">
    <name type="scientific">Mucilaginibacter pocheonensis</name>
    <dbReference type="NCBI Taxonomy" id="398050"/>
    <lineage>
        <taxon>Bacteria</taxon>
        <taxon>Pseudomonadati</taxon>
        <taxon>Bacteroidota</taxon>
        <taxon>Sphingobacteriia</taxon>
        <taxon>Sphingobacteriales</taxon>
        <taxon>Sphingobacteriaceae</taxon>
        <taxon>Mucilaginibacter</taxon>
    </lineage>
</organism>
<evidence type="ECO:0000313" key="3">
    <source>
        <dbReference type="Proteomes" id="UP001247620"/>
    </source>
</evidence>
<dbReference type="EMBL" id="JAVDUU010000002">
    <property type="protein sequence ID" value="MDR6941668.1"/>
    <property type="molecule type" value="Genomic_DNA"/>
</dbReference>